<evidence type="ECO:0000259" key="2">
    <source>
        <dbReference type="PROSITE" id="PS50234"/>
    </source>
</evidence>
<dbReference type="PROSITE" id="PS50234">
    <property type="entry name" value="VWFA"/>
    <property type="match status" value="1"/>
</dbReference>
<dbReference type="Pfam" id="PF12034">
    <property type="entry name" value="YfbK_C"/>
    <property type="match status" value="1"/>
</dbReference>
<protein>
    <recommendedName>
        <fullName evidence="2">VWFA domain-containing protein</fullName>
    </recommendedName>
</protein>
<evidence type="ECO:0000256" key="1">
    <source>
        <dbReference type="SAM" id="Phobius"/>
    </source>
</evidence>
<dbReference type="InterPro" id="IPR021908">
    <property type="entry name" value="YfbK_C"/>
</dbReference>
<dbReference type="InterPro" id="IPR002035">
    <property type="entry name" value="VWF_A"/>
</dbReference>
<dbReference type="InterPro" id="IPR036465">
    <property type="entry name" value="vWFA_dom_sf"/>
</dbReference>
<dbReference type="RefSeq" id="WP_094985342.1">
    <property type="nucleotide sequence ID" value="NZ_NHNI01000002.1"/>
</dbReference>
<accession>A0A266Q3K9</accession>
<feature type="domain" description="VWFA" evidence="2">
    <location>
        <begin position="335"/>
        <end position="513"/>
    </location>
</feature>
<dbReference type="Proteomes" id="UP000216101">
    <property type="component" value="Unassembled WGS sequence"/>
</dbReference>
<dbReference type="SUPFAM" id="SSF53300">
    <property type="entry name" value="vWA-like"/>
    <property type="match status" value="1"/>
</dbReference>
<keyword evidence="4" id="KW-1185">Reference proteome</keyword>
<name>A0A266Q3K9_9GAMM</name>
<comment type="caution">
    <text evidence="3">The sequence shown here is derived from an EMBL/GenBank/DDBJ whole genome shotgun (WGS) entry which is preliminary data.</text>
</comment>
<gene>
    <name evidence="3" type="ORF">CBP51_13330</name>
</gene>
<dbReference type="InterPro" id="IPR051266">
    <property type="entry name" value="CLCR"/>
</dbReference>
<keyword evidence="1" id="KW-1133">Transmembrane helix</keyword>
<dbReference type="EMBL" id="NHNI01000002">
    <property type="protein sequence ID" value="OZY84206.1"/>
    <property type="molecule type" value="Genomic_DNA"/>
</dbReference>
<dbReference type="Pfam" id="PF12450">
    <property type="entry name" value="vWF_A"/>
    <property type="match status" value="1"/>
</dbReference>
<feature type="transmembrane region" description="Helical" evidence="1">
    <location>
        <begin position="101"/>
        <end position="120"/>
    </location>
</feature>
<reference evidence="4" key="1">
    <citation type="submission" date="2017-05" db="EMBL/GenBank/DDBJ databases">
        <authorList>
            <person name="Barney B.M."/>
        </authorList>
    </citation>
    <scope>NUCLEOTIDE SEQUENCE [LARGE SCALE GENOMIC DNA]</scope>
    <source>
        <strain evidence="4">PSBB022</strain>
    </source>
</reference>
<keyword evidence="1" id="KW-0472">Membrane</keyword>
<dbReference type="CDD" id="cd01465">
    <property type="entry name" value="vWA_subgroup"/>
    <property type="match status" value="1"/>
</dbReference>
<keyword evidence="1" id="KW-0812">Transmembrane</keyword>
<dbReference type="PANTHER" id="PTHR10579:SF43">
    <property type="entry name" value="ZINC FINGER (C3HC4-TYPE RING FINGER) FAMILY PROTEIN"/>
    <property type="match status" value="1"/>
</dbReference>
<dbReference type="Pfam" id="PF00092">
    <property type="entry name" value="VWA"/>
    <property type="match status" value="1"/>
</dbReference>
<proteinExistence type="predicted"/>
<evidence type="ECO:0000313" key="4">
    <source>
        <dbReference type="Proteomes" id="UP000216101"/>
    </source>
</evidence>
<dbReference type="Gene3D" id="3.40.50.410">
    <property type="entry name" value="von Willebrand factor, type A domain"/>
    <property type="match status" value="1"/>
</dbReference>
<dbReference type="AlphaFoldDB" id="A0A266Q3K9"/>
<organism evidence="3 4">
    <name type="scientific">Cellvibrio mixtus</name>
    <dbReference type="NCBI Taxonomy" id="39650"/>
    <lineage>
        <taxon>Bacteria</taxon>
        <taxon>Pseudomonadati</taxon>
        <taxon>Pseudomonadota</taxon>
        <taxon>Gammaproteobacteria</taxon>
        <taxon>Cellvibrionales</taxon>
        <taxon>Cellvibrionaceae</taxon>
        <taxon>Cellvibrio</taxon>
    </lineage>
</organism>
<dbReference type="SMART" id="SM00327">
    <property type="entry name" value="VWA"/>
    <property type="match status" value="1"/>
</dbReference>
<sequence length="694" mass="75807">MNKKPMNDSDMNQHDLQALLQQQPPAPDADVKARHMAAAMAAFNTQHAAEHNNTEKKSNRFQGLLQRLRLTRDTNHHGTHSMNNATNNTGFDNRPFWQKPVIVSGIAASSLAVVAGLTFMQQLMIDPSLSDVTATVFSKNLPLNTPHTSEHDAVEEVVITGAQQVLAEEQAKKMARLESAQLARSKQAYAAAPAAKMMADAQPMMLSVPAPAYAVQDSLAQSAPQFRDRFSDVDENGVIAVSANPVSTFSIDVDTASYSFVRRMLNNGQLPPKDAVRSEELINYFDYAYTPPKDRTTPFATYTNVMDSPWTKGNKLIHIGIQGYQLAASEIPRSNLVFLLDVSGSMDEPGKLPLVKQSMSLLLDTLKPDDTIAIAVYAGAAGTVLEPTKVSEKQKILAALNNLQAGGSTAGAEGIALAYQLAEANFNKDGVNRIILATDGDFNVGQTDDDALQDFVERKREKGIYLSVLGFGQGNYQDALMQTLAQNGNGTAAYIDTLSEAQKVLVTEATSLLFPIAQDVKIQVEFNPNTVKEYRLIGYETRALKQEDFNNDKVDAGEIGAGQRVTAIYEITPVGAESGLLEESRYQKESTPVTGKNSEYAFLRLRYKLPGDPKSQLIEKPITANHNSTSPGHQREVNFATAVAGFAQLLRGSPYAGDFTYDKVIELARANKGMDDYGYRTEFIQLVRKAKIAQ</sequence>
<dbReference type="PANTHER" id="PTHR10579">
    <property type="entry name" value="CALCIUM-ACTIVATED CHLORIDE CHANNEL REGULATOR"/>
    <property type="match status" value="1"/>
</dbReference>
<dbReference type="InterPro" id="IPR022156">
    <property type="entry name" value="Uncharacterised_YfbK_N"/>
</dbReference>
<evidence type="ECO:0000313" key="3">
    <source>
        <dbReference type="EMBL" id="OZY84206.1"/>
    </source>
</evidence>